<dbReference type="InterPro" id="IPR000070">
    <property type="entry name" value="Pectinesterase_cat"/>
</dbReference>
<accession>A0A807LEV2</accession>
<dbReference type="InterPro" id="IPR012334">
    <property type="entry name" value="Pectin_lyas_fold"/>
</dbReference>
<dbReference type="AlphaFoldDB" id="A0A807LEV2"/>
<dbReference type="EMBL" id="CP019445">
    <property type="protein sequence ID" value="APZ05819.1"/>
    <property type="molecule type" value="Genomic_DNA"/>
</dbReference>
<feature type="chain" id="PRO_5032682210" evidence="5">
    <location>
        <begin position="24"/>
        <end position="427"/>
    </location>
</feature>
<dbReference type="SUPFAM" id="SSF51126">
    <property type="entry name" value="Pectin lyase-like"/>
    <property type="match status" value="1"/>
</dbReference>
<dbReference type="InterPro" id="IPR011050">
    <property type="entry name" value="Pectin_lyase_fold/virulence"/>
</dbReference>
<dbReference type="RefSeq" id="WP_054803710.1">
    <property type="nucleotide sequence ID" value="NZ_CP019445.1"/>
</dbReference>
<name>A0A807LEV2_9ENTR</name>
<dbReference type="Proteomes" id="UP000187148">
    <property type="component" value="Chromosome"/>
</dbReference>
<feature type="region of interest" description="Disordered" evidence="4">
    <location>
        <begin position="23"/>
        <end position="44"/>
    </location>
</feature>
<dbReference type="GO" id="GO:0042545">
    <property type="term" value="P:cell wall modification"/>
    <property type="evidence" value="ECO:0007669"/>
    <property type="project" value="InterPro"/>
</dbReference>
<dbReference type="PANTHER" id="PTHR31321">
    <property type="entry name" value="ACYL-COA THIOESTER HYDROLASE YBHC-RELATED"/>
    <property type="match status" value="1"/>
</dbReference>
<dbReference type="GO" id="GO:0030599">
    <property type="term" value="F:pectinesterase activity"/>
    <property type="evidence" value="ECO:0007669"/>
    <property type="project" value="InterPro"/>
</dbReference>
<evidence type="ECO:0000259" key="6">
    <source>
        <dbReference type="Pfam" id="PF01095"/>
    </source>
</evidence>
<gene>
    <name evidence="7" type="ORF">BWI95_12605</name>
</gene>
<dbReference type="GO" id="GO:0009279">
    <property type="term" value="C:cell outer membrane"/>
    <property type="evidence" value="ECO:0007669"/>
    <property type="project" value="TreeGrafter"/>
</dbReference>
<dbReference type="Gene3D" id="2.160.20.10">
    <property type="entry name" value="Single-stranded right-handed beta-helix, Pectin lyase-like"/>
    <property type="match status" value="1"/>
</dbReference>
<dbReference type="KEGG" id="kco:BWI95_12605"/>
<protein>
    <submittedName>
        <fullName evidence="7">Acyl-CoA thioesterase</fullName>
    </submittedName>
</protein>
<reference evidence="7 8" key="1">
    <citation type="submission" date="2017-01" db="EMBL/GenBank/DDBJ databases">
        <authorList>
            <person name="Cao J.-M."/>
        </authorList>
    </citation>
    <scope>NUCLEOTIDE SEQUENCE [LARGE SCALE GENOMIC DNA]</scope>
    <source>
        <strain evidence="7 8">888-76</strain>
    </source>
</reference>
<dbReference type="PANTHER" id="PTHR31321:SF57">
    <property type="entry name" value="PECTINESTERASE 53-RELATED"/>
    <property type="match status" value="1"/>
</dbReference>
<evidence type="ECO:0000256" key="3">
    <source>
        <dbReference type="ARBA" id="ARBA00023085"/>
    </source>
</evidence>
<feature type="signal peptide" evidence="5">
    <location>
        <begin position="1"/>
        <end position="23"/>
    </location>
</feature>
<proteinExistence type="inferred from homology"/>
<evidence type="ECO:0000256" key="5">
    <source>
        <dbReference type="SAM" id="SignalP"/>
    </source>
</evidence>
<keyword evidence="8" id="KW-1185">Reference proteome</keyword>
<sequence>MNTSSVSRLALALAFGVTLTACSSTPPSERPSEQTAPGTSSRPILSEAEAKNFTADRYFTPLAANSAAWKPYAIRVPEKADFVVGPAGTAGVTHTTIQAAVDAAINKHASDRQYIAVMPGEYEGTVYVPAASGSVTIYGTGEKAADVKIGQAIDSEMDPTSWRRLVNPSGKYMPGKPAWYMFDACQRSRAATVGVMCSAVVWSQNNGLQLQNLTIQNTLGDSVDAGNHQAVALRSDGDKVQINNVNILGRQNTFFVTNSGVDNTLRSDRQTRTLVTNSYLEGDVDIVSGRGAVVFDNTDFRVVNSRTQQAGYVFAPSTLSNLYYGFLAVNSRFTAAGNGVAQLGRSLDVDSSTNGQAVIRDSVINEGFNVAKPWGDAAVSGRAYAGNTGTADDKGNIQRDLNDAKFNRFWEFNNRGLGSKVVAEPKK</sequence>
<evidence type="ECO:0000313" key="7">
    <source>
        <dbReference type="EMBL" id="APZ05819.1"/>
    </source>
</evidence>
<feature type="domain" description="Pectinesterase catalytic" evidence="6">
    <location>
        <begin position="194"/>
        <end position="338"/>
    </location>
</feature>
<dbReference type="Pfam" id="PF01095">
    <property type="entry name" value="Pectinesterase"/>
    <property type="match status" value="1"/>
</dbReference>
<evidence type="ECO:0000256" key="4">
    <source>
        <dbReference type="SAM" id="MobiDB-lite"/>
    </source>
</evidence>
<evidence type="ECO:0000256" key="1">
    <source>
        <dbReference type="ARBA" id="ARBA00008891"/>
    </source>
</evidence>
<feature type="compositionally biased region" description="Polar residues" evidence="4">
    <location>
        <begin position="23"/>
        <end position="43"/>
    </location>
</feature>
<organism evidence="7 8">
    <name type="scientific">Kosakonia cowanii JCM 10956 = DSM 18146</name>
    <dbReference type="NCBI Taxonomy" id="1300165"/>
    <lineage>
        <taxon>Bacteria</taxon>
        <taxon>Pseudomonadati</taxon>
        <taxon>Pseudomonadota</taxon>
        <taxon>Gammaproteobacteria</taxon>
        <taxon>Enterobacterales</taxon>
        <taxon>Enterobacteriaceae</taxon>
        <taxon>Kosakonia</taxon>
    </lineage>
</organism>
<comment type="similarity">
    <text evidence="1">Belongs to the pectinesterase family.</text>
</comment>
<keyword evidence="3" id="KW-0063">Aspartyl esterase</keyword>
<evidence type="ECO:0000256" key="2">
    <source>
        <dbReference type="ARBA" id="ARBA00022801"/>
    </source>
</evidence>
<keyword evidence="2" id="KW-0378">Hydrolase</keyword>
<keyword evidence="5" id="KW-0732">Signal</keyword>
<evidence type="ECO:0000313" key="8">
    <source>
        <dbReference type="Proteomes" id="UP000187148"/>
    </source>
</evidence>
<dbReference type="NCBIfam" id="NF007822">
    <property type="entry name" value="PRK10531.1"/>
    <property type="match status" value="1"/>
</dbReference>